<gene>
    <name evidence="10" type="ORF">KP509_25G004100</name>
</gene>
<dbReference type="Gene3D" id="1.20.1250.20">
    <property type="entry name" value="MFS general substrate transporter like domains"/>
    <property type="match status" value="2"/>
</dbReference>
<dbReference type="GO" id="GO:0016020">
    <property type="term" value="C:membrane"/>
    <property type="evidence" value="ECO:0007669"/>
    <property type="project" value="UniProtKB-SubCell"/>
</dbReference>
<proteinExistence type="inferred from homology"/>
<dbReference type="SUPFAM" id="SSF103473">
    <property type="entry name" value="MFS general substrate transporter"/>
    <property type="match status" value="1"/>
</dbReference>
<feature type="transmembrane region" description="Helical" evidence="8">
    <location>
        <begin position="161"/>
        <end position="185"/>
    </location>
</feature>
<organism evidence="10 11">
    <name type="scientific">Ceratopteris richardii</name>
    <name type="common">Triangle waterfern</name>
    <dbReference type="NCBI Taxonomy" id="49495"/>
    <lineage>
        <taxon>Eukaryota</taxon>
        <taxon>Viridiplantae</taxon>
        <taxon>Streptophyta</taxon>
        <taxon>Embryophyta</taxon>
        <taxon>Tracheophyta</taxon>
        <taxon>Polypodiopsida</taxon>
        <taxon>Polypodiidae</taxon>
        <taxon>Polypodiales</taxon>
        <taxon>Pteridineae</taxon>
        <taxon>Pteridaceae</taxon>
        <taxon>Parkerioideae</taxon>
        <taxon>Ceratopteris</taxon>
    </lineage>
</organism>
<dbReference type="PROSITE" id="PS50850">
    <property type="entry name" value="MFS"/>
    <property type="match status" value="1"/>
</dbReference>
<feature type="transmembrane region" description="Helical" evidence="8">
    <location>
        <begin position="656"/>
        <end position="680"/>
    </location>
</feature>
<evidence type="ECO:0000256" key="8">
    <source>
        <dbReference type="SAM" id="Phobius"/>
    </source>
</evidence>
<keyword evidence="11" id="KW-1185">Reference proteome</keyword>
<keyword evidence="4 8" id="KW-0812">Transmembrane</keyword>
<feature type="transmembrane region" description="Helical" evidence="8">
    <location>
        <begin position="692"/>
        <end position="711"/>
    </location>
</feature>
<evidence type="ECO:0000256" key="3">
    <source>
        <dbReference type="ARBA" id="ARBA00022448"/>
    </source>
</evidence>
<feature type="compositionally biased region" description="Polar residues" evidence="7">
    <location>
        <begin position="391"/>
        <end position="403"/>
    </location>
</feature>
<feature type="domain" description="Major facilitator superfamily (MFS) profile" evidence="9">
    <location>
        <begin position="7"/>
        <end position="750"/>
    </location>
</feature>
<dbReference type="PRINTS" id="PR00171">
    <property type="entry name" value="SUGRTRNSPORT"/>
</dbReference>
<dbReference type="InterPro" id="IPR005829">
    <property type="entry name" value="Sugar_transporter_CS"/>
</dbReference>
<evidence type="ECO:0000259" key="9">
    <source>
        <dbReference type="PROSITE" id="PS50850"/>
    </source>
</evidence>
<dbReference type="GO" id="GO:0022857">
    <property type="term" value="F:transmembrane transporter activity"/>
    <property type="evidence" value="ECO:0007669"/>
    <property type="project" value="InterPro"/>
</dbReference>
<evidence type="ECO:0000256" key="4">
    <source>
        <dbReference type="ARBA" id="ARBA00022692"/>
    </source>
</evidence>
<comment type="similarity">
    <text evidence="2">Belongs to the major facilitator superfamily. Sugar transporter (TC 2.A.1.1) family.</text>
</comment>
<sequence>MKGARIVAIAATIGNLLQGWDSAMLAGALLYIEPEFNLDVQPVLEGSVVAASLAGAAISTAIAGSGADWLGRRKILSVAAFICCLGALLMVWSPNVYTLLLARVIDGVGVGLAVTVVPMYISEIAPSEIRGELNTYPQFTGSTGMFLAYCVSFGISMSSNASWRLMLGILLIPSVAYLMVGLFYLPESPRWLVSKGQMREARQVLQVLRNREDVSGEMALLVEGLGVGQDATFEEYIIEPAEDEGKGFTNTPKDPYIKIIGLEDGTPLIARPISSITGSQRLLSRMGSLGQQAASQRPSIPLMDPLVPLFGSIKGTLAESFVGFGSMASIGQGKHFDNFEDGNNDEANGGMPEEAPQYESDGDYGENNLRSPLLLSRQTTGQWDEEDQCRTDSPFSRISSLQRGTPKGYNPIGRSSGFSRNNFQENAAPYGSLPGSVGSTGIGGGWNLAWQWTGPEGTEGKLDQGEFKRIYLFQEGPLEEAYVGSKQSLPRYGSTVSAVEPMHAAALVTKPSQYGKNIELENQVGPALVHPAETAKKGPAWSELLQGGVRQALIVGVSLQILETFAGINAVLNFTPKILQQSGADVLLSGIGISSDSAPLLSSAVVQLIALPCILVAMQLMDKLGRRFILLRTIPVLFIALLTLIIINIIPASDAVFAAVSIVGVIVYISVFVMGFGPIPNMLCAEIFPTRARGVCIGICQATMWVCNILVTELFPLLDESIGIAGSFAFFAVFCLISWIFIFLKVPETKGMPLEVIVEFFAMSAAGKKIAAPKE</sequence>
<feature type="transmembrane region" description="Helical" evidence="8">
    <location>
        <begin position="629"/>
        <end position="650"/>
    </location>
</feature>
<protein>
    <recommendedName>
        <fullName evidence="9">Major facilitator superfamily (MFS) profile domain-containing protein</fullName>
    </recommendedName>
</protein>
<feature type="transmembrane region" description="Helical" evidence="8">
    <location>
        <begin position="723"/>
        <end position="744"/>
    </location>
</feature>
<keyword evidence="3" id="KW-0813">Transport</keyword>
<dbReference type="InterPro" id="IPR036259">
    <property type="entry name" value="MFS_trans_sf"/>
</dbReference>
<evidence type="ECO:0000256" key="5">
    <source>
        <dbReference type="ARBA" id="ARBA00022989"/>
    </source>
</evidence>
<comment type="subcellular location">
    <subcellularLocation>
        <location evidence="1">Membrane</location>
        <topology evidence="1">Multi-pass membrane protein</topology>
    </subcellularLocation>
</comment>
<dbReference type="InterPro" id="IPR050814">
    <property type="entry name" value="Myo-inositol_Transporter"/>
</dbReference>
<evidence type="ECO:0000313" key="11">
    <source>
        <dbReference type="Proteomes" id="UP000825935"/>
    </source>
</evidence>
<feature type="transmembrane region" description="Helical" evidence="8">
    <location>
        <begin position="100"/>
        <end position="121"/>
    </location>
</feature>
<dbReference type="OMA" id="VVCVIAW"/>
<dbReference type="AlphaFoldDB" id="A0A8T2RMI4"/>
<dbReference type="InterPro" id="IPR020846">
    <property type="entry name" value="MFS_dom"/>
</dbReference>
<evidence type="ECO:0000313" key="10">
    <source>
        <dbReference type="EMBL" id="KAH7297626.1"/>
    </source>
</evidence>
<accession>A0A8T2RMI4</accession>
<dbReference type="InterPro" id="IPR003663">
    <property type="entry name" value="Sugar/inositol_transpt"/>
</dbReference>
<dbReference type="PANTHER" id="PTHR48020:SF35">
    <property type="entry name" value="SUGAR TRANSPORTER"/>
    <property type="match status" value="1"/>
</dbReference>
<reference evidence="10" key="1">
    <citation type="submission" date="2021-08" db="EMBL/GenBank/DDBJ databases">
        <title>WGS assembly of Ceratopteris richardii.</title>
        <authorList>
            <person name="Marchant D.B."/>
            <person name="Chen G."/>
            <person name="Jenkins J."/>
            <person name="Shu S."/>
            <person name="Leebens-Mack J."/>
            <person name="Grimwood J."/>
            <person name="Schmutz J."/>
            <person name="Soltis P."/>
            <person name="Soltis D."/>
            <person name="Chen Z.-H."/>
        </authorList>
    </citation>
    <scope>NUCLEOTIDE SEQUENCE</scope>
    <source>
        <strain evidence="10">Whitten #5841</strain>
        <tissue evidence="10">Leaf</tissue>
    </source>
</reference>
<dbReference type="OrthoDB" id="6339427at2759"/>
<evidence type="ECO:0000256" key="7">
    <source>
        <dbReference type="SAM" id="MobiDB-lite"/>
    </source>
</evidence>
<dbReference type="PANTHER" id="PTHR48020">
    <property type="entry name" value="PROTON MYO-INOSITOL COTRANSPORTER"/>
    <property type="match status" value="1"/>
</dbReference>
<feature type="transmembrane region" description="Helical" evidence="8">
    <location>
        <begin position="75"/>
        <end position="94"/>
    </location>
</feature>
<name>A0A8T2RMI4_CERRI</name>
<feature type="transmembrane region" description="Helical" evidence="8">
    <location>
        <begin position="133"/>
        <end position="155"/>
    </location>
</feature>
<dbReference type="InterPro" id="IPR005828">
    <property type="entry name" value="MFS_sugar_transport-like"/>
</dbReference>
<keyword evidence="6 8" id="KW-0472">Membrane</keyword>
<evidence type="ECO:0000256" key="1">
    <source>
        <dbReference type="ARBA" id="ARBA00004141"/>
    </source>
</evidence>
<keyword evidence="5 8" id="KW-1133">Transmembrane helix</keyword>
<dbReference type="PROSITE" id="PS00216">
    <property type="entry name" value="SUGAR_TRANSPORT_1"/>
    <property type="match status" value="1"/>
</dbReference>
<comment type="caution">
    <text evidence="10">The sequence shown here is derived from an EMBL/GenBank/DDBJ whole genome shotgun (WGS) entry which is preliminary data.</text>
</comment>
<dbReference type="PROSITE" id="PS00217">
    <property type="entry name" value="SUGAR_TRANSPORT_2"/>
    <property type="match status" value="1"/>
</dbReference>
<feature type="region of interest" description="Disordered" evidence="7">
    <location>
        <begin position="338"/>
        <end position="411"/>
    </location>
</feature>
<evidence type="ECO:0000256" key="2">
    <source>
        <dbReference type="ARBA" id="ARBA00010992"/>
    </source>
</evidence>
<dbReference type="Proteomes" id="UP000825935">
    <property type="component" value="Chromosome 25"/>
</dbReference>
<evidence type="ECO:0000256" key="6">
    <source>
        <dbReference type="ARBA" id="ARBA00023136"/>
    </source>
</evidence>
<dbReference type="EMBL" id="CM035430">
    <property type="protein sequence ID" value="KAH7297626.1"/>
    <property type="molecule type" value="Genomic_DNA"/>
</dbReference>
<feature type="transmembrane region" description="Helical" evidence="8">
    <location>
        <begin position="598"/>
        <end position="617"/>
    </location>
</feature>
<dbReference type="Pfam" id="PF00083">
    <property type="entry name" value="Sugar_tr"/>
    <property type="match status" value="2"/>
</dbReference>